<keyword evidence="4" id="KW-0998">Cell outer membrane</keyword>
<evidence type="ECO:0000256" key="4">
    <source>
        <dbReference type="ARBA" id="ARBA00023237"/>
    </source>
</evidence>
<dbReference type="InterPro" id="IPR012944">
    <property type="entry name" value="SusD_RagB_dom"/>
</dbReference>
<protein>
    <submittedName>
        <fullName evidence="6">SusD/RagB family protein</fullName>
    </submittedName>
</protein>
<accession>J9GRS3</accession>
<dbReference type="Gene3D" id="1.10.3780.10">
    <property type="entry name" value="SusD-like"/>
    <property type="match status" value="1"/>
</dbReference>
<dbReference type="CDD" id="cd08977">
    <property type="entry name" value="SusD"/>
    <property type="match status" value="1"/>
</dbReference>
<keyword evidence="2" id="KW-0732">Signal</keyword>
<dbReference type="Gene3D" id="1.25.40.390">
    <property type="match status" value="1"/>
</dbReference>
<keyword evidence="3" id="KW-0472">Membrane</keyword>
<sequence length="537" mass="59468">MKTRKYLFAAAAAALLSMSSCVNDLDVKPLDPSVSTSDKAYGTAESYTQGLFKIYSVWALSGQDGAGGSDISGLDAGNTALMRCWFTLQEQTTDEMKNAWPDPWCSDINGLKWGTTQNEPIEGLYQRCMFIVGLTNEFLKNIPNAPAEINQAQYTAEARFCRALAYYTLLDAFGIPPFITEENYSINPSQLSRPDLFNWIESELNTIKSDLPAARQGEYGRADQGVVDALLARMYLNAQVYTGTERYSDCVEACKRVIAGGYALADNYAEIFMADNGENANVRQEIIFPVCFDGMKTQSYGMAAIILGSRSADEFGEVPAGIGGGWDGYRGTPNLVRLFEFADNDAPKASEIVDHRGIFFDKNRTIDITTAINGTFKTEGWAVYKYTNLKSNGEGGSNTTFPDTDFPLFRLADVYLMYAEAVARGGQGGDMATAVGYINALRERAYGDKLHGINEAWLRADNYRNILDERSRELYWEALRRTDLIRFGLFTSASYLWPFKGGVMTGIGVDQRYNVFPIPATDLSVNGNLHQNEGYNN</sequence>
<feature type="domain" description="RagB/SusD" evidence="5">
    <location>
        <begin position="370"/>
        <end position="535"/>
    </location>
</feature>
<dbReference type="Pfam" id="PF07980">
    <property type="entry name" value="SusD_RagB"/>
    <property type="match status" value="1"/>
</dbReference>
<dbReference type="GO" id="GO:0009279">
    <property type="term" value="C:cell outer membrane"/>
    <property type="evidence" value="ECO:0007669"/>
    <property type="project" value="UniProtKB-SubCell"/>
</dbReference>
<evidence type="ECO:0000259" key="5">
    <source>
        <dbReference type="Pfam" id="PF07980"/>
    </source>
</evidence>
<evidence type="ECO:0000256" key="2">
    <source>
        <dbReference type="ARBA" id="ARBA00022729"/>
    </source>
</evidence>
<comment type="subcellular location">
    <subcellularLocation>
        <location evidence="1">Cell outer membrane</location>
    </subcellularLocation>
</comment>
<dbReference type="Gene3D" id="1.25.40.10">
    <property type="entry name" value="Tetratricopeptide repeat domain"/>
    <property type="match status" value="1"/>
</dbReference>
<name>J9GRS3_9ZZZZ</name>
<proteinExistence type="predicted"/>
<dbReference type="EMBL" id="AMCI01000003">
    <property type="protein sequence ID" value="EJX11157.1"/>
    <property type="molecule type" value="Genomic_DNA"/>
</dbReference>
<organism evidence="6">
    <name type="scientific">gut metagenome</name>
    <dbReference type="NCBI Taxonomy" id="749906"/>
    <lineage>
        <taxon>unclassified sequences</taxon>
        <taxon>metagenomes</taxon>
        <taxon>organismal metagenomes</taxon>
    </lineage>
</organism>
<reference evidence="6" key="1">
    <citation type="journal article" date="2012" name="PLoS ONE">
        <title>Gene sets for utilization of primary and secondary nutrition supplies in the distal gut of endangered iberian lynx.</title>
        <authorList>
            <person name="Alcaide M."/>
            <person name="Messina E."/>
            <person name="Richter M."/>
            <person name="Bargiela R."/>
            <person name="Peplies J."/>
            <person name="Huws S.A."/>
            <person name="Newbold C.J."/>
            <person name="Golyshin P.N."/>
            <person name="Simon M.A."/>
            <person name="Lopez G."/>
            <person name="Yakimov M.M."/>
            <person name="Ferrer M."/>
        </authorList>
    </citation>
    <scope>NUCLEOTIDE SEQUENCE</scope>
</reference>
<gene>
    <name evidence="6" type="ORF">EVA_00102</name>
</gene>
<evidence type="ECO:0000313" key="6">
    <source>
        <dbReference type="EMBL" id="EJX11157.1"/>
    </source>
</evidence>
<dbReference type="InterPro" id="IPR011990">
    <property type="entry name" value="TPR-like_helical_dom_sf"/>
</dbReference>
<dbReference type="AlphaFoldDB" id="J9GRS3"/>
<dbReference type="SUPFAM" id="SSF48452">
    <property type="entry name" value="TPR-like"/>
    <property type="match status" value="1"/>
</dbReference>
<comment type="caution">
    <text evidence="6">The sequence shown here is derived from an EMBL/GenBank/DDBJ whole genome shotgun (WGS) entry which is preliminary data.</text>
</comment>
<evidence type="ECO:0000256" key="3">
    <source>
        <dbReference type="ARBA" id="ARBA00023136"/>
    </source>
</evidence>
<evidence type="ECO:0000256" key="1">
    <source>
        <dbReference type="ARBA" id="ARBA00004442"/>
    </source>
</evidence>
<dbReference type="PROSITE" id="PS51257">
    <property type="entry name" value="PROKAR_LIPOPROTEIN"/>
    <property type="match status" value="1"/>
</dbReference>